<dbReference type="InterPro" id="IPR012951">
    <property type="entry name" value="BBE"/>
</dbReference>
<feature type="domain" description="FAD-binding PCMH-type" evidence="3">
    <location>
        <begin position="86"/>
        <end position="265"/>
    </location>
</feature>
<accession>A0A395I2H5</accession>
<dbReference type="Pfam" id="PF01565">
    <property type="entry name" value="FAD_binding_4"/>
    <property type="match status" value="1"/>
</dbReference>
<dbReference type="InterPro" id="IPR050432">
    <property type="entry name" value="FAD-linked_Oxidoreductases_BP"/>
</dbReference>
<organism evidence="4 5">
    <name type="scientific">Aspergillus homomorphus (strain CBS 101889)</name>
    <dbReference type="NCBI Taxonomy" id="1450537"/>
    <lineage>
        <taxon>Eukaryota</taxon>
        <taxon>Fungi</taxon>
        <taxon>Dikarya</taxon>
        <taxon>Ascomycota</taxon>
        <taxon>Pezizomycotina</taxon>
        <taxon>Eurotiomycetes</taxon>
        <taxon>Eurotiomycetidae</taxon>
        <taxon>Eurotiales</taxon>
        <taxon>Aspergillaceae</taxon>
        <taxon>Aspergillus</taxon>
        <taxon>Aspergillus subgen. Circumdati</taxon>
    </lineage>
</organism>
<dbReference type="RefSeq" id="XP_025552532.1">
    <property type="nucleotide sequence ID" value="XM_025697613.1"/>
</dbReference>
<gene>
    <name evidence="4" type="ORF">BO97DRAFT_433657</name>
</gene>
<keyword evidence="5" id="KW-1185">Reference proteome</keyword>
<protein>
    <submittedName>
        <fullName evidence="4">Isoamyl alcohol oxidase</fullName>
    </submittedName>
</protein>
<dbReference type="GO" id="GO:0016491">
    <property type="term" value="F:oxidoreductase activity"/>
    <property type="evidence" value="ECO:0007669"/>
    <property type="project" value="UniProtKB-KW"/>
</dbReference>
<comment type="similarity">
    <text evidence="1">Belongs to the oxygen-dependent FAD-linked oxidoreductase family.</text>
</comment>
<dbReference type="PANTHER" id="PTHR13878">
    <property type="entry name" value="GULONOLACTONE OXIDASE"/>
    <property type="match status" value="1"/>
</dbReference>
<dbReference type="GeneID" id="37201902"/>
<dbReference type="PROSITE" id="PS51387">
    <property type="entry name" value="FAD_PCMH"/>
    <property type="match status" value="1"/>
</dbReference>
<evidence type="ECO:0000256" key="1">
    <source>
        <dbReference type="ARBA" id="ARBA00005466"/>
    </source>
</evidence>
<dbReference type="STRING" id="1450537.A0A395I2H5"/>
<dbReference type="InterPro" id="IPR036318">
    <property type="entry name" value="FAD-bd_PCMH-like_sf"/>
</dbReference>
<proteinExistence type="inferred from homology"/>
<dbReference type="Proteomes" id="UP000248961">
    <property type="component" value="Unassembled WGS sequence"/>
</dbReference>
<evidence type="ECO:0000259" key="3">
    <source>
        <dbReference type="PROSITE" id="PS51387"/>
    </source>
</evidence>
<dbReference type="InterPro" id="IPR006094">
    <property type="entry name" value="Oxid_FAD_bind_N"/>
</dbReference>
<dbReference type="SUPFAM" id="SSF56176">
    <property type="entry name" value="FAD-binding/transporter-associated domain-like"/>
    <property type="match status" value="1"/>
</dbReference>
<sequence>MPSDSCWPSVGDWSQFNSSVGGRLIKTVPLAAPCFGPNYNATECQYLRDQWTQPALHDASSSSIMAAAVANESCDPFASPSSSCQLGNMVSYAVNVSSPDEIVRTIAYAAEKNIRLVIRNTGHDYLGKSTGAGGLSIWTHHMKNITVHNNYTSPHYTGPAVTIGAGVQGEEVYAALHKYNLVMVGGECATVGPAGGYTQGGGHSALSSRFGLAADQTLEWEVVDGSGQQLRASPTENPDLYWALSGGGGGTYGVVTSMTVKVFPDFPTVGVVLEFDADASNLDPFYQAVDYYHSMVPSLTAAGGMAIARVMNSSFLLTPLTLPSTTAQRALELISPFTDKLDQLNITYAMNLTHSPSYVDHYNTLIEPNPTQLVYNGQYGGKLIPLSVVEQSNSNLTAAVRNITQDGAVFVSIALNVSSAVTGSTNNSVLPSWRTAAMDVILSTSWPEHAHLGKMKQLANQMTEKWVPMLEALTPDPGCYMNEADPQQPNWQEAFYGPNYNRLLAIKKQYDPQDTFYAPTAVGSDSWVQEADGRLCRAISS</sequence>
<dbReference type="Pfam" id="PF08031">
    <property type="entry name" value="BBE"/>
    <property type="match status" value="1"/>
</dbReference>
<dbReference type="VEuPathDB" id="FungiDB:BO97DRAFT_433657"/>
<evidence type="ECO:0000313" key="4">
    <source>
        <dbReference type="EMBL" id="RAL13378.1"/>
    </source>
</evidence>
<dbReference type="AlphaFoldDB" id="A0A395I2H5"/>
<name>A0A395I2H5_ASPHC</name>
<dbReference type="GO" id="GO:0071949">
    <property type="term" value="F:FAD binding"/>
    <property type="evidence" value="ECO:0007669"/>
    <property type="project" value="InterPro"/>
</dbReference>
<evidence type="ECO:0000313" key="5">
    <source>
        <dbReference type="Proteomes" id="UP000248961"/>
    </source>
</evidence>
<dbReference type="PANTHER" id="PTHR13878:SF91">
    <property type="entry name" value="FAD BINDING DOMAIN PROTEIN (AFU_ORTHOLOGUE AFUA_6G12070)-RELATED"/>
    <property type="match status" value="1"/>
</dbReference>
<dbReference type="InterPro" id="IPR016169">
    <property type="entry name" value="FAD-bd_PCMH_sub2"/>
</dbReference>
<dbReference type="Gene3D" id="3.30.465.10">
    <property type="match status" value="2"/>
</dbReference>
<dbReference type="OrthoDB" id="9983560at2759"/>
<keyword evidence="2" id="KW-0560">Oxidoreductase</keyword>
<dbReference type="EMBL" id="KZ824279">
    <property type="protein sequence ID" value="RAL13378.1"/>
    <property type="molecule type" value="Genomic_DNA"/>
</dbReference>
<dbReference type="InterPro" id="IPR016166">
    <property type="entry name" value="FAD-bd_PCMH"/>
</dbReference>
<evidence type="ECO:0000256" key="2">
    <source>
        <dbReference type="ARBA" id="ARBA00023002"/>
    </source>
</evidence>
<reference evidence="4 5" key="1">
    <citation type="submission" date="2018-02" db="EMBL/GenBank/DDBJ databases">
        <title>The genomes of Aspergillus section Nigri reveals drivers in fungal speciation.</title>
        <authorList>
            <consortium name="DOE Joint Genome Institute"/>
            <person name="Vesth T.C."/>
            <person name="Nybo J."/>
            <person name="Theobald S."/>
            <person name="Brandl J."/>
            <person name="Frisvad J.C."/>
            <person name="Nielsen K.F."/>
            <person name="Lyhne E.K."/>
            <person name="Kogle M.E."/>
            <person name="Kuo A."/>
            <person name="Riley R."/>
            <person name="Clum A."/>
            <person name="Nolan M."/>
            <person name="Lipzen A."/>
            <person name="Salamov A."/>
            <person name="Henrissat B."/>
            <person name="Wiebenga A."/>
            <person name="De vries R.P."/>
            <person name="Grigoriev I.V."/>
            <person name="Mortensen U.H."/>
            <person name="Andersen M.R."/>
            <person name="Baker S.E."/>
        </authorList>
    </citation>
    <scope>NUCLEOTIDE SEQUENCE [LARGE SCALE GENOMIC DNA]</scope>
    <source>
        <strain evidence="4 5">CBS 101889</strain>
    </source>
</reference>